<sequence>MSVFFAIILAITILIIRIMLKDKRQESHSILRNYPILGKMRYITEKMGPELRQYLFNDDNEGKPFTRNQMEGTYISAKYNKRLIGFGSERDFEAPGYYLKNAMYPTQREEMLVDNENKVRTKVYHVDKEKLFQRKEHPSYKEANPFYLPDEEAVVIGGDTCKHPFTVKGLVGQSAMSYGSLGEKAITALSTGLGLAGGAWMNTGEGGLSHHHLKGGVDIIYQIGPGLFGVRTKDGEFSWEEFKRKSEIDEVKAFELKLAQGAKTRGGHVDGAKVTPEIAEIRNVEPWESIDSPNRFYQFSNNEEMFEFMKELREVSGKPIGMKIVVGNIEQLEEMVSHMADSREGPDFITVDGGEGGTGASYQELADATGLPINSALPVVDDMLKKYNVRDRVKVFASGQLISPDKVAMALAMGADLVNIARGMMFSVGCIQAEICHTNNCPVGVATTNPDLQKALIVEEKSFRTCNYVLSIRDGLYNLAASVGIDCPTKFERKHIVYRDEHGRLQSLENIFPSAEVVKP</sequence>
<dbReference type="CDD" id="cd02808">
    <property type="entry name" value="GltS_FMN"/>
    <property type="match status" value="1"/>
</dbReference>
<dbReference type="InterPro" id="IPR024188">
    <property type="entry name" value="GltB"/>
</dbReference>
<accession>A0ABY8J3C3</accession>
<evidence type="ECO:0000313" key="5">
    <source>
        <dbReference type="Proteomes" id="UP001221597"/>
    </source>
</evidence>
<dbReference type="InterPro" id="IPR002932">
    <property type="entry name" value="Glu_synthdom"/>
</dbReference>
<comment type="similarity">
    <text evidence="1 2">Belongs to the glutamate synthase family.</text>
</comment>
<dbReference type="InterPro" id="IPR027283">
    <property type="entry name" value="YerD"/>
</dbReference>
<evidence type="ECO:0000256" key="1">
    <source>
        <dbReference type="ARBA" id="ARBA00009716"/>
    </source>
</evidence>
<dbReference type="RefSeq" id="WP_283078931.1">
    <property type="nucleotide sequence ID" value="NZ_CP121671.1"/>
</dbReference>
<name>A0ABY8J3C3_9BACI</name>
<dbReference type="Pfam" id="PF01645">
    <property type="entry name" value="Glu_synthase"/>
    <property type="match status" value="1"/>
</dbReference>
<dbReference type="PIRSF" id="PIRSF006429">
    <property type="entry name" value="GOGAT_lg_2"/>
    <property type="match status" value="1"/>
</dbReference>
<dbReference type="SUPFAM" id="SSF51395">
    <property type="entry name" value="FMN-linked oxidoreductases"/>
    <property type="match status" value="1"/>
</dbReference>
<organism evidence="4 5">
    <name type="scientific">Halobacillus naozhouensis</name>
    <dbReference type="NCBI Taxonomy" id="554880"/>
    <lineage>
        <taxon>Bacteria</taxon>
        <taxon>Bacillati</taxon>
        <taxon>Bacillota</taxon>
        <taxon>Bacilli</taxon>
        <taxon>Bacillales</taxon>
        <taxon>Bacillaceae</taxon>
        <taxon>Halobacillus</taxon>
    </lineage>
</organism>
<dbReference type="Proteomes" id="UP001221597">
    <property type="component" value="Chromosome"/>
</dbReference>
<reference evidence="4 5" key="1">
    <citation type="submission" date="2023-04" db="EMBL/GenBank/DDBJ databases">
        <title>Genome sequence of Halobacillus naozhouensis KACC 21980.</title>
        <authorList>
            <person name="Kim S."/>
            <person name="Heo J."/>
            <person name="Kwon S.-W."/>
        </authorList>
    </citation>
    <scope>NUCLEOTIDE SEQUENCE [LARGE SCALE GENOMIC DNA]</scope>
    <source>
        <strain evidence="4 5">KCTC 13234</strain>
    </source>
</reference>
<dbReference type="EMBL" id="CP121671">
    <property type="protein sequence ID" value="WFT76994.1"/>
    <property type="molecule type" value="Genomic_DNA"/>
</dbReference>
<evidence type="ECO:0000256" key="2">
    <source>
        <dbReference type="PIRNR" id="PIRNR006429"/>
    </source>
</evidence>
<evidence type="ECO:0000313" key="4">
    <source>
        <dbReference type="EMBL" id="WFT76994.1"/>
    </source>
</evidence>
<feature type="domain" description="Glutamate synthase" evidence="3">
    <location>
        <begin position="113"/>
        <end position="485"/>
    </location>
</feature>
<gene>
    <name evidence="4" type="ORF">P9989_14415</name>
</gene>
<keyword evidence="5" id="KW-1185">Reference proteome</keyword>
<proteinExistence type="inferred from homology"/>
<evidence type="ECO:0000259" key="3">
    <source>
        <dbReference type="Pfam" id="PF01645"/>
    </source>
</evidence>
<dbReference type="InterPro" id="IPR013785">
    <property type="entry name" value="Aldolase_TIM"/>
</dbReference>
<dbReference type="PIRSF" id="PIRSF500060">
    <property type="entry name" value="UCP500060"/>
    <property type="match status" value="1"/>
</dbReference>
<dbReference type="PANTHER" id="PTHR43819">
    <property type="entry name" value="ARCHAEAL-TYPE GLUTAMATE SYNTHASE [NADPH]"/>
    <property type="match status" value="1"/>
</dbReference>
<protein>
    <submittedName>
        <fullName evidence="4">FMN-binding glutamate synthase family protein</fullName>
    </submittedName>
</protein>
<dbReference type="Gene3D" id="3.20.20.70">
    <property type="entry name" value="Aldolase class I"/>
    <property type="match status" value="1"/>
</dbReference>
<dbReference type="PANTHER" id="PTHR43819:SF1">
    <property type="entry name" value="ARCHAEAL-TYPE GLUTAMATE SYNTHASE [NADPH]"/>
    <property type="match status" value="1"/>
</dbReference>